<evidence type="ECO:0000256" key="1">
    <source>
        <dbReference type="ARBA" id="ARBA00001947"/>
    </source>
</evidence>
<dbReference type="KEGG" id="jre:109021289"/>
<keyword evidence="6" id="KW-1185">Reference proteome</keyword>
<evidence type="ECO:0000256" key="2">
    <source>
        <dbReference type="ARBA" id="ARBA00011738"/>
    </source>
</evidence>
<dbReference type="Pfam" id="PF00107">
    <property type="entry name" value="ADH_zinc_N"/>
    <property type="match status" value="1"/>
</dbReference>
<evidence type="ECO:0000259" key="5">
    <source>
        <dbReference type="Pfam" id="PF00107"/>
    </source>
</evidence>
<evidence type="ECO:0000313" key="8">
    <source>
        <dbReference type="RefSeq" id="XP_035538576.1"/>
    </source>
</evidence>
<dbReference type="Proteomes" id="UP000235220">
    <property type="component" value="Chromosome 11"/>
</dbReference>
<dbReference type="PANTHER" id="PTHR43880:SF7">
    <property type="entry name" value="ALCOHOL DEHYDROGENASE-LIKE 7"/>
    <property type="match status" value="1"/>
</dbReference>
<comment type="subunit">
    <text evidence="2">Homodimer.</text>
</comment>
<evidence type="ECO:0000256" key="4">
    <source>
        <dbReference type="ARBA" id="ARBA00022833"/>
    </source>
</evidence>
<dbReference type="AlphaFoldDB" id="A0A6P9DT11"/>
<organism evidence="6 7">
    <name type="scientific">Juglans regia</name>
    <name type="common">English walnut</name>
    <dbReference type="NCBI Taxonomy" id="51240"/>
    <lineage>
        <taxon>Eukaryota</taxon>
        <taxon>Viridiplantae</taxon>
        <taxon>Streptophyta</taxon>
        <taxon>Embryophyta</taxon>
        <taxon>Tracheophyta</taxon>
        <taxon>Spermatophyta</taxon>
        <taxon>Magnoliopsida</taxon>
        <taxon>eudicotyledons</taxon>
        <taxon>Gunneridae</taxon>
        <taxon>Pentapetalae</taxon>
        <taxon>rosids</taxon>
        <taxon>fabids</taxon>
        <taxon>Fagales</taxon>
        <taxon>Juglandaceae</taxon>
        <taxon>Juglans</taxon>
    </lineage>
</organism>
<evidence type="ECO:0000313" key="6">
    <source>
        <dbReference type="Proteomes" id="UP000235220"/>
    </source>
</evidence>
<feature type="domain" description="Alcohol dehydrogenase-like C-terminal" evidence="5">
    <location>
        <begin position="19"/>
        <end position="96"/>
    </location>
</feature>
<evidence type="ECO:0000256" key="3">
    <source>
        <dbReference type="ARBA" id="ARBA00022723"/>
    </source>
</evidence>
<gene>
    <name evidence="7 8" type="primary">LOC109021289</name>
</gene>
<reference evidence="7 8" key="1">
    <citation type="submission" date="2025-04" db="UniProtKB">
        <authorList>
            <consortium name="RefSeq"/>
        </authorList>
    </citation>
    <scope>IDENTIFICATION</scope>
    <source>
        <tissue evidence="7 8">Leaves</tissue>
    </source>
</reference>
<dbReference type="Gene3D" id="3.40.50.720">
    <property type="entry name" value="NAD(P)-binding Rossmann-like Domain"/>
    <property type="match status" value="1"/>
</dbReference>
<name>A0A6P9DT11_JUGRE</name>
<keyword evidence="4" id="KW-0862">Zinc</keyword>
<dbReference type="InterPro" id="IPR013149">
    <property type="entry name" value="ADH-like_C"/>
</dbReference>
<dbReference type="RefSeq" id="XP_035538575.1">
    <property type="nucleotide sequence ID" value="XM_035682682.1"/>
</dbReference>
<sequence>MSRQIFQEENSWSRSYGVAEGARLCGATKIIGVDLNPDKFEVGKKFGVTEFVNAGDCGNKTVSQVIKEITGGGADYCFECVGLASLVQEAYASCRKISLVDLSTSLNKVHAVWCLSDH</sequence>
<dbReference type="GO" id="GO:0046872">
    <property type="term" value="F:metal ion binding"/>
    <property type="evidence" value="ECO:0007669"/>
    <property type="project" value="UniProtKB-KW"/>
</dbReference>
<dbReference type="FunFam" id="3.40.50.720:FF:000003">
    <property type="entry name" value="S-(hydroxymethyl)glutathione dehydrogenase"/>
    <property type="match status" value="1"/>
</dbReference>
<protein>
    <submittedName>
        <fullName evidence="7 8">Alcohol dehydrogenase-like 7</fullName>
    </submittedName>
</protein>
<accession>A0A6P9DT11</accession>
<dbReference type="PANTHER" id="PTHR43880">
    <property type="entry name" value="ALCOHOL DEHYDROGENASE"/>
    <property type="match status" value="1"/>
</dbReference>
<proteinExistence type="predicted"/>
<keyword evidence="3" id="KW-0479">Metal-binding</keyword>
<dbReference type="GeneID" id="109021289"/>
<dbReference type="RefSeq" id="XP_035538576.1">
    <property type="nucleotide sequence ID" value="XM_035682683.1"/>
</dbReference>
<comment type="cofactor">
    <cofactor evidence="1">
        <name>Zn(2+)</name>
        <dbReference type="ChEBI" id="CHEBI:29105"/>
    </cofactor>
</comment>
<dbReference type="InterPro" id="IPR036291">
    <property type="entry name" value="NAD(P)-bd_dom_sf"/>
</dbReference>
<evidence type="ECO:0000313" key="7">
    <source>
        <dbReference type="RefSeq" id="XP_035538575.1"/>
    </source>
</evidence>
<dbReference type="SUPFAM" id="SSF51735">
    <property type="entry name" value="NAD(P)-binding Rossmann-fold domains"/>
    <property type="match status" value="1"/>
</dbReference>